<reference evidence="3 4" key="1">
    <citation type="submission" date="2019-12" db="EMBL/GenBank/DDBJ databases">
        <title>Novel species isolated from a subtropical stream in China.</title>
        <authorList>
            <person name="Lu H."/>
        </authorList>
    </citation>
    <scope>NUCLEOTIDE SEQUENCE [LARGE SCALE GENOMIC DNA]</scope>
    <source>
        <strain evidence="3 4">FT109W</strain>
    </source>
</reference>
<accession>A0ABW9WGF7</accession>
<dbReference type="EMBL" id="WWCS01000006">
    <property type="protein sequence ID" value="MYN40138.1"/>
    <property type="molecule type" value="Genomic_DNA"/>
</dbReference>
<evidence type="ECO:0000313" key="3">
    <source>
        <dbReference type="EMBL" id="MYN40138.1"/>
    </source>
</evidence>
<comment type="caution">
    <text evidence="3">The sequence shown here is derived from an EMBL/GenBank/DDBJ whole genome shotgun (WGS) entry which is preliminary data.</text>
</comment>
<evidence type="ECO:0000256" key="2">
    <source>
        <dbReference type="RuleBase" id="RU362080"/>
    </source>
</evidence>
<dbReference type="InterPro" id="IPR036165">
    <property type="entry name" value="YefM-like_sf"/>
</dbReference>
<evidence type="ECO:0000313" key="4">
    <source>
        <dbReference type="Proteomes" id="UP000466332"/>
    </source>
</evidence>
<protein>
    <recommendedName>
        <fullName evidence="2">Antitoxin</fullName>
    </recommendedName>
</protein>
<organism evidence="3 4">
    <name type="scientific">Duganella margarita</name>
    <dbReference type="NCBI Taxonomy" id="2692170"/>
    <lineage>
        <taxon>Bacteria</taxon>
        <taxon>Pseudomonadati</taxon>
        <taxon>Pseudomonadota</taxon>
        <taxon>Betaproteobacteria</taxon>
        <taxon>Burkholderiales</taxon>
        <taxon>Oxalobacteraceae</taxon>
        <taxon>Telluria group</taxon>
        <taxon>Duganella</taxon>
    </lineage>
</organism>
<gene>
    <name evidence="3" type="ORF">GTP55_12210</name>
</gene>
<evidence type="ECO:0000256" key="1">
    <source>
        <dbReference type="ARBA" id="ARBA00009981"/>
    </source>
</evidence>
<keyword evidence="4" id="KW-1185">Reference proteome</keyword>
<sequence length="104" mass="11368">MSDTALTTVSVQDAETRFSELLAELSGAPVGITQNDQLAAYLISRNDYEAMSEKIQFLEDQLWLAKADVARAEGRAAKKRVTAFLHDFSEGVNHEEAAIHKAGS</sequence>
<dbReference type="Gene3D" id="3.40.1620.10">
    <property type="entry name" value="YefM-like domain"/>
    <property type="match status" value="1"/>
</dbReference>
<dbReference type="Proteomes" id="UP000466332">
    <property type="component" value="Unassembled WGS sequence"/>
</dbReference>
<name>A0ABW9WGF7_9BURK</name>
<dbReference type="SUPFAM" id="SSF143120">
    <property type="entry name" value="YefM-like"/>
    <property type="match status" value="1"/>
</dbReference>
<dbReference type="RefSeq" id="WP_161045186.1">
    <property type="nucleotide sequence ID" value="NZ_WWCS01000006.1"/>
</dbReference>
<proteinExistence type="inferred from homology"/>
<comment type="function">
    <text evidence="2">Antitoxin component of a type II toxin-antitoxin (TA) system.</text>
</comment>
<dbReference type="InterPro" id="IPR006442">
    <property type="entry name" value="Antitoxin_Phd/YefM"/>
</dbReference>
<comment type="similarity">
    <text evidence="1 2">Belongs to the phD/YefM antitoxin family.</text>
</comment>
<dbReference type="Pfam" id="PF02604">
    <property type="entry name" value="PhdYeFM_antitox"/>
    <property type="match status" value="1"/>
</dbReference>